<organism evidence="1 2">
    <name type="scientific">Sphingomonas endophytica</name>
    <dbReference type="NCBI Taxonomy" id="869719"/>
    <lineage>
        <taxon>Bacteria</taxon>
        <taxon>Pseudomonadati</taxon>
        <taxon>Pseudomonadota</taxon>
        <taxon>Alphaproteobacteria</taxon>
        <taxon>Sphingomonadales</taxon>
        <taxon>Sphingomonadaceae</taxon>
        <taxon>Sphingomonas</taxon>
    </lineage>
</organism>
<reference evidence="1 2" key="2">
    <citation type="submission" date="2020-08" db="EMBL/GenBank/DDBJ databases">
        <authorList>
            <person name="Partida-Martinez L."/>
            <person name="Huntemann M."/>
            <person name="Clum A."/>
            <person name="Wang J."/>
            <person name="Palaniappan K."/>
            <person name="Ritter S."/>
            <person name="Chen I.-M."/>
            <person name="Stamatis D."/>
            <person name="Reddy T."/>
            <person name="O'Malley R."/>
            <person name="Daum C."/>
            <person name="Shapiro N."/>
            <person name="Ivanova N."/>
            <person name="Kyrpides N."/>
            <person name="Woyke T."/>
        </authorList>
    </citation>
    <scope>NUCLEOTIDE SEQUENCE [LARGE SCALE GENOMIC DNA]</scope>
    <source>
        <strain evidence="1 2">AS3.13</strain>
    </source>
</reference>
<accession>A0A7X0JAH3</accession>
<sequence length="336" mass="36057">MSVMLSVTGPSLWRKGGAESTKPSRFPFARRLGMESDMKIAAPLSALLLALPLPACAQPAPAPAATAQDADPALWVVKDKDTTIYLFGTIHVLKPGLSWFDEAVKTAFDRSQTLVLEMVEPDAATQQRVVSAAAFDPNGTPLTQQLSPNYRAAFAKAMGDGQVQPAVYEKMRPWFAAVTLSLLPVRQLGYDPANGPEKVLTDAAKAAGKPVVGLETFEGQLGVFGKLSKPAQLQLLESTLDELPKVDATFTTLVDAWASGRPEGVAKEMNESLKDSPEVARVLLTDRNKQWAAWIAERMKRPGTVFIAVGAGHLAGAGSVQDQLGSYKLKAVRVKY</sequence>
<dbReference type="RefSeq" id="WP_311770256.1">
    <property type="nucleotide sequence ID" value="NZ_JACHBT010000004.1"/>
</dbReference>
<dbReference type="PANTHER" id="PTHR40590">
    <property type="entry name" value="CYTOPLASMIC PROTEIN-RELATED"/>
    <property type="match status" value="1"/>
</dbReference>
<dbReference type="AlphaFoldDB" id="A0A7X0JAH3"/>
<dbReference type="Proteomes" id="UP000522313">
    <property type="component" value="Unassembled WGS sequence"/>
</dbReference>
<gene>
    <name evidence="1" type="ORF">F4693_001009</name>
</gene>
<dbReference type="CDD" id="cd14789">
    <property type="entry name" value="Tiki"/>
    <property type="match status" value="1"/>
</dbReference>
<proteinExistence type="predicted"/>
<name>A0A7X0JAH3_9SPHN</name>
<dbReference type="InterPro" id="IPR047111">
    <property type="entry name" value="YbaP-like"/>
</dbReference>
<evidence type="ECO:0008006" key="3">
    <source>
        <dbReference type="Google" id="ProtNLM"/>
    </source>
</evidence>
<comment type="caution">
    <text evidence="1">The sequence shown here is derived from an EMBL/GenBank/DDBJ whole genome shotgun (WGS) entry which is preliminary data.</text>
</comment>
<dbReference type="EMBL" id="JACHBT010000004">
    <property type="protein sequence ID" value="MBB6504051.1"/>
    <property type="molecule type" value="Genomic_DNA"/>
</dbReference>
<dbReference type="PANTHER" id="PTHR40590:SF1">
    <property type="entry name" value="CYTOPLASMIC PROTEIN"/>
    <property type="match status" value="1"/>
</dbReference>
<protein>
    <recommendedName>
        <fullName evidence="3">Polysaccharide biosynthesis protein GumN</fullName>
    </recommendedName>
</protein>
<dbReference type="Pfam" id="PF01963">
    <property type="entry name" value="TraB_PrgY_gumN"/>
    <property type="match status" value="1"/>
</dbReference>
<evidence type="ECO:0000313" key="2">
    <source>
        <dbReference type="Proteomes" id="UP000522313"/>
    </source>
</evidence>
<dbReference type="InterPro" id="IPR002816">
    <property type="entry name" value="TraB/PrgY/GumN_fam"/>
</dbReference>
<evidence type="ECO:0000313" key="1">
    <source>
        <dbReference type="EMBL" id="MBB6504051.1"/>
    </source>
</evidence>
<reference evidence="1 2" key="1">
    <citation type="submission" date="2020-08" db="EMBL/GenBank/DDBJ databases">
        <title>The Agave Microbiome: Exploring the role of microbial communities in plant adaptations to desert environments.</title>
        <authorList>
            <person name="Partida-Martinez L.P."/>
        </authorList>
    </citation>
    <scope>NUCLEOTIDE SEQUENCE [LARGE SCALE GENOMIC DNA]</scope>
    <source>
        <strain evidence="1 2">AS3.13</strain>
    </source>
</reference>